<dbReference type="PROSITE" id="PS51318">
    <property type="entry name" value="TAT"/>
    <property type="match status" value="1"/>
</dbReference>
<comment type="caution">
    <text evidence="4">The sequence shown here is derived from an EMBL/GenBank/DDBJ whole genome shotgun (WGS) entry which is preliminary data.</text>
</comment>
<protein>
    <recommendedName>
        <fullName evidence="3">RlpA-like protein double-psi beta-barrel domain-containing protein</fullName>
    </recommendedName>
</protein>
<dbReference type="PANTHER" id="PTHR34183:SF1">
    <property type="entry name" value="ENDOLYTIC PEPTIDOGLYCAN TRANSGLYCOSYLASE RLPA"/>
    <property type="match status" value="1"/>
</dbReference>
<evidence type="ECO:0000259" key="3">
    <source>
        <dbReference type="Pfam" id="PF03330"/>
    </source>
</evidence>
<dbReference type="InterPro" id="IPR006311">
    <property type="entry name" value="TAT_signal"/>
</dbReference>
<proteinExistence type="predicted"/>
<feature type="chain" id="PRO_5037548356" description="RlpA-like protein double-psi beta-barrel domain-containing protein" evidence="2">
    <location>
        <begin position="35"/>
        <end position="161"/>
    </location>
</feature>
<evidence type="ECO:0000256" key="1">
    <source>
        <dbReference type="SAM" id="MobiDB-lite"/>
    </source>
</evidence>
<evidence type="ECO:0000256" key="2">
    <source>
        <dbReference type="SAM" id="SignalP"/>
    </source>
</evidence>
<feature type="region of interest" description="Disordered" evidence="1">
    <location>
        <begin position="34"/>
        <end position="53"/>
    </location>
</feature>
<dbReference type="PANTHER" id="PTHR34183">
    <property type="entry name" value="ENDOLYTIC PEPTIDOGLYCAN TRANSGLYCOSYLASE RLPA"/>
    <property type="match status" value="1"/>
</dbReference>
<feature type="domain" description="RlpA-like protein double-psi beta-barrel" evidence="3">
    <location>
        <begin position="69"/>
        <end position="155"/>
    </location>
</feature>
<dbReference type="AlphaFoldDB" id="A0A919C0V5"/>
<gene>
    <name evidence="4" type="ORF">GCM10018980_14050</name>
</gene>
<keyword evidence="5" id="KW-1185">Reference proteome</keyword>
<accession>A0A919C0V5</accession>
<feature type="signal peptide" evidence="2">
    <location>
        <begin position="1"/>
        <end position="34"/>
    </location>
</feature>
<organism evidence="4 5">
    <name type="scientific">Streptomyces capoamus</name>
    <dbReference type="NCBI Taxonomy" id="68183"/>
    <lineage>
        <taxon>Bacteria</taxon>
        <taxon>Bacillati</taxon>
        <taxon>Actinomycetota</taxon>
        <taxon>Actinomycetes</taxon>
        <taxon>Kitasatosporales</taxon>
        <taxon>Streptomycetaceae</taxon>
        <taxon>Streptomyces</taxon>
    </lineage>
</organism>
<dbReference type="RefSeq" id="WP_189979306.1">
    <property type="nucleotide sequence ID" value="NZ_BNBF01000003.1"/>
</dbReference>
<dbReference type="SUPFAM" id="SSF50685">
    <property type="entry name" value="Barwin-like endoglucanases"/>
    <property type="match status" value="1"/>
</dbReference>
<evidence type="ECO:0000313" key="4">
    <source>
        <dbReference type="EMBL" id="GHG40060.1"/>
    </source>
</evidence>
<dbReference type="InterPro" id="IPR009009">
    <property type="entry name" value="RlpA-like_DPBB"/>
</dbReference>
<keyword evidence="2" id="KW-0732">Signal</keyword>
<name>A0A919C0V5_9ACTN</name>
<evidence type="ECO:0000313" key="5">
    <source>
        <dbReference type="Proteomes" id="UP000619355"/>
    </source>
</evidence>
<dbReference type="CDD" id="cd22268">
    <property type="entry name" value="DPBB_RlpA-like"/>
    <property type="match status" value="1"/>
</dbReference>
<reference evidence="5" key="1">
    <citation type="journal article" date="2019" name="Int. J. Syst. Evol. Microbiol.">
        <title>The Global Catalogue of Microorganisms (GCM) 10K type strain sequencing project: providing services to taxonomists for standard genome sequencing and annotation.</title>
        <authorList>
            <consortium name="The Broad Institute Genomics Platform"/>
            <consortium name="The Broad Institute Genome Sequencing Center for Infectious Disease"/>
            <person name="Wu L."/>
            <person name="Ma J."/>
        </authorList>
    </citation>
    <scope>NUCLEOTIDE SEQUENCE [LARGE SCALE GENOMIC DNA]</scope>
    <source>
        <strain evidence="5">JCM 4253</strain>
    </source>
</reference>
<dbReference type="Pfam" id="PF03330">
    <property type="entry name" value="DPBB_1"/>
    <property type="match status" value="1"/>
</dbReference>
<sequence>MAAQPPTRSTLFRTVLAAAVAVSAAALSASPAQAAAGSPTGLAGPKPTAPAARAGERCWATHYGPQPPGALTASGEVFDNNADTAATSLSRRPQLPFGTRIQVTNVANGRTLVVRVNDRGTFVQTPQEPKCLDVTDGAFSRLGGSLDPDAGHIVVTQTVLG</sequence>
<dbReference type="InterPro" id="IPR036908">
    <property type="entry name" value="RlpA-like_sf"/>
</dbReference>
<dbReference type="Proteomes" id="UP000619355">
    <property type="component" value="Unassembled WGS sequence"/>
</dbReference>
<dbReference type="Gene3D" id="2.40.40.10">
    <property type="entry name" value="RlpA-like domain"/>
    <property type="match status" value="1"/>
</dbReference>
<dbReference type="EMBL" id="BNBF01000003">
    <property type="protein sequence ID" value="GHG40060.1"/>
    <property type="molecule type" value="Genomic_DNA"/>
</dbReference>